<evidence type="ECO:0000313" key="2">
    <source>
        <dbReference type="Proteomes" id="UP000551758"/>
    </source>
</evidence>
<feature type="non-terminal residue" evidence="1">
    <location>
        <position position="1"/>
    </location>
</feature>
<dbReference type="Proteomes" id="UP000551758">
    <property type="component" value="Unassembled WGS sequence"/>
</dbReference>
<dbReference type="AlphaFoldDB" id="A0A7J7F337"/>
<name>A0A7J7F337_DICBM</name>
<proteinExistence type="predicted"/>
<keyword evidence="2" id="KW-1185">Reference proteome</keyword>
<organism evidence="1 2">
    <name type="scientific">Diceros bicornis minor</name>
    <name type="common">South-central black rhinoceros</name>
    <dbReference type="NCBI Taxonomy" id="77932"/>
    <lineage>
        <taxon>Eukaryota</taxon>
        <taxon>Metazoa</taxon>
        <taxon>Chordata</taxon>
        <taxon>Craniata</taxon>
        <taxon>Vertebrata</taxon>
        <taxon>Euteleostomi</taxon>
        <taxon>Mammalia</taxon>
        <taxon>Eutheria</taxon>
        <taxon>Laurasiatheria</taxon>
        <taxon>Perissodactyla</taxon>
        <taxon>Rhinocerotidae</taxon>
        <taxon>Diceros</taxon>
    </lineage>
</organism>
<accession>A0A7J7F337</accession>
<gene>
    <name evidence="1" type="ORF">HPG69_009503</name>
</gene>
<protein>
    <submittedName>
        <fullName evidence="1">Uncharacterized protein</fullName>
    </submittedName>
</protein>
<reference evidence="1 2" key="1">
    <citation type="journal article" date="2020" name="Mol. Biol. Evol.">
        <title>Interspecific Gene Flow and the Evolution of Specialization in Black and White Rhinoceros.</title>
        <authorList>
            <person name="Moodley Y."/>
            <person name="Westbury M.V."/>
            <person name="Russo I.M."/>
            <person name="Gopalakrishnan S."/>
            <person name="Rakotoarivelo A."/>
            <person name="Olsen R.A."/>
            <person name="Prost S."/>
            <person name="Tunstall T."/>
            <person name="Ryder O.A."/>
            <person name="Dalen L."/>
            <person name="Bruford M.W."/>
        </authorList>
    </citation>
    <scope>NUCLEOTIDE SEQUENCE [LARGE SCALE GENOMIC DNA]</scope>
    <source>
        <strain evidence="1">SBR-YM</strain>
        <tissue evidence="1">Skin</tissue>
    </source>
</reference>
<evidence type="ECO:0000313" key="1">
    <source>
        <dbReference type="EMBL" id="KAF5922459.1"/>
    </source>
</evidence>
<comment type="caution">
    <text evidence="1">The sequence shown here is derived from an EMBL/GenBank/DDBJ whole genome shotgun (WGS) entry which is preliminary data.</text>
</comment>
<dbReference type="EMBL" id="JACDTQ010001475">
    <property type="protein sequence ID" value="KAF5922459.1"/>
    <property type="molecule type" value="Genomic_DNA"/>
</dbReference>
<sequence>KLVTRAVPLPHGPWQRERKRCLRQIPPDGVYCAALSLKCITLASPMNSPLATSWRPSVTFPRMLPENSSRAKSTTAPVWMRRAWESSSTGQPKFLILNPSKRGTLEEIVKNPWMNMGHEEELQPYTEPLPDYKDP</sequence>